<protein>
    <submittedName>
        <fullName evidence="2">Uncharacterized protein</fullName>
    </submittedName>
</protein>
<feature type="chain" id="PRO_5040754980" evidence="1">
    <location>
        <begin position="19"/>
        <end position="81"/>
    </location>
</feature>
<evidence type="ECO:0000313" key="3">
    <source>
        <dbReference type="Proteomes" id="UP001143545"/>
    </source>
</evidence>
<comment type="caution">
    <text evidence="2">The sequence shown here is derived from an EMBL/GenBank/DDBJ whole genome shotgun (WGS) entry which is preliminary data.</text>
</comment>
<dbReference type="AlphaFoldDB" id="A0A9W6EV33"/>
<accession>A0A9W6EV33</accession>
<dbReference type="Proteomes" id="UP001143545">
    <property type="component" value="Unassembled WGS sequence"/>
</dbReference>
<feature type="signal peptide" evidence="1">
    <location>
        <begin position="1"/>
        <end position="18"/>
    </location>
</feature>
<dbReference type="EMBL" id="BRVP01000084">
    <property type="protein sequence ID" value="GLB54215.1"/>
    <property type="molecule type" value="Genomic_DNA"/>
</dbReference>
<sequence length="81" mass="9019">MKKMLSTAFMFLSVFAFANTDLESAEITKNFDRKKDCVSEAIAYADAQWNSGAISTVAEYDAAYYGYYYGCADPIVVVIQD</sequence>
<name>A0A9W6EV33_9FLAO</name>
<reference evidence="2" key="1">
    <citation type="submission" date="2022-07" db="EMBL/GenBank/DDBJ databases">
        <title>Taxonomy of Novel Oxalotrophic and Methylotrophic Bacteria.</title>
        <authorList>
            <person name="Sahin N."/>
            <person name="Tani A."/>
        </authorList>
    </citation>
    <scope>NUCLEOTIDE SEQUENCE</scope>
    <source>
        <strain evidence="2">AM327</strain>
    </source>
</reference>
<organism evidence="2 3">
    <name type="scientific">Neptunitalea chrysea</name>
    <dbReference type="NCBI Taxonomy" id="1647581"/>
    <lineage>
        <taxon>Bacteria</taxon>
        <taxon>Pseudomonadati</taxon>
        <taxon>Bacteroidota</taxon>
        <taxon>Flavobacteriia</taxon>
        <taxon>Flavobacteriales</taxon>
        <taxon>Flavobacteriaceae</taxon>
        <taxon>Neptunitalea</taxon>
    </lineage>
</organism>
<keyword evidence="3" id="KW-1185">Reference proteome</keyword>
<evidence type="ECO:0000313" key="2">
    <source>
        <dbReference type="EMBL" id="GLB54215.1"/>
    </source>
</evidence>
<evidence type="ECO:0000256" key="1">
    <source>
        <dbReference type="SAM" id="SignalP"/>
    </source>
</evidence>
<dbReference type="RefSeq" id="WP_281756624.1">
    <property type="nucleotide sequence ID" value="NZ_BRVP01000084.1"/>
</dbReference>
<keyword evidence="1" id="KW-0732">Signal</keyword>
<gene>
    <name evidence="2" type="ORF">NBRC110019_32600</name>
</gene>
<proteinExistence type="predicted"/>